<dbReference type="InterPro" id="IPR042104">
    <property type="entry name" value="PKS_dehydratase_sf"/>
</dbReference>
<feature type="coiled-coil region" evidence="5">
    <location>
        <begin position="995"/>
        <end position="1035"/>
    </location>
</feature>
<dbReference type="InterPro" id="IPR009081">
    <property type="entry name" value="PP-bd_ACP"/>
</dbReference>
<feature type="domain" description="Carrier" evidence="7">
    <location>
        <begin position="1220"/>
        <end position="1300"/>
    </location>
</feature>
<feature type="region of interest" description="C-terminal hotdog fold" evidence="4">
    <location>
        <begin position="2473"/>
        <end position="2619"/>
    </location>
</feature>
<feature type="region of interest" description="N-terminal hotdog fold" evidence="4">
    <location>
        <begin position="2326"/>
        <end position="2459"/>
    </location>
</feature>
<evidence type="ECO:0000259" key="7">
    <source>
        <dbReference type="PROSITE" id="PS50075"/>
    </source>
</evidence>
<evidence type="ECO:0000313" key="10">
    <source>
        <dbReference type="EMBL" id="MDR6239151.1"/>
    </source>
</evidence>
<dbReference type="InterPro" id="IPR036291">
    <property type="entry name" value="NAD(P)-bd_dom_sf"/>
</dbReference>
<dbReference type="SUPFAM" id="SSF51735">
    <property type="entry name" value="NAD(P)-binding Rossmann-fold domains"/>
    <property type="match status" value="1"/>
</dbReference>
<feature type="domain" description="Carrier" evidence="7">
    <location>
        <begin position="1341"/>
        <end position="1421"/>
    </location>
</feature>
<keyword evidence="3 10" id="KW-0808">Transferase</keyword>
<feature type="compositionally biased region" description="Polar residues" evidence="6">
    <location>
        <begin position="1781"/>
        <end position="1800"/>
    </location>
</feature>
<dbReference type="SMART" id="SM00827">
    <property type="entry name" value="PKS_AT"/>
    <property type="match status" value="1"/>
</dbReference>
<evidence type="ECO:0000256" key="3">
    <source>
        <dbReference type="ARBA" id="ARBA00022679"/>
    </source>
</evidence>
<feature type="domain" description="Ketosynthase family 3 (KS3)" evidence="8">
    <location>
        <begin position="10"/>
        <end position="471"/>
    </location>
</feature>
<feature type="domain" description="Carrier" evidence="7">
    <location>
        <begin position="1686"/>
        <end position="1766"/>
    </location>
</feature>
<dbReference type="Pfam" id="PF00698">
    <property type="entry name" value="Acyl_transf_1"/>
    <property type="match status" value="1"/>
</dbReference>
<dbReference type="Gene3D" id="3.10.129.110">
    <property type="entry name" value="Polyketide synthase dehydratase"/>
    <property type="match status" value="1"/>
</dbReference>
<dbReference type="SUPFAM" id="SSF52151">
    <property type="entry name" value="FabD/lysophospholipase-like"/>
    <property type="match status" value="1"/>
</dbReference>
<dbReference type="Pfam" id="PF02801">
    <property type="entry name" value="Ketoacyl-synt_C"/>
    <property type="match status" value="1"/>
</dbReference>
<dbReference type="InterPro" id="IPR036736">
    <property type="entry name" value="ACP-like_sf"/>
</dbReference>
<keyword evidence="5" id="KW-0175">Coiled coil</keyword>
<feature type="domain" description="Carrier" evidence="7">
    <location>
        <begin position="1457"/>
        <end position="1537"/>
    </location>
</feature>
<evidence type="ECO:0000259" key="8">
    <source>
        <dbReference type="PROSITE" id="PS52004"/>
    </source>
</evidence>
<feature type="domain" description="Carrier" evidence="7">
    <location>
        <begin position="1573"/>
        <end position="1653"/>
    </location>
</feature>
<dbReference type="InterPro" id="IPR032821">
    <property type="entry name" value="PKS_assoc"/>
</dbReference>
<organism evidence="10 11">
    <name type="scientific">Aureibacter tunicatorum</name>
    <dbReference type="NCBI Taxonomy" id="866807"/>
    <lineage>
        <taxon>Bacteria</taxon>
        <taxon>Pseudomonadati</taxon>
        <taxon>Bacteroidota</taxon>
        <taxon>Cytophagia</taxon>
        <taxon>Cytophagales</taxon>
        <taxon>Persicobacteraceae</taxon>
        <taxon>Aureibacter</taxon>
    </lineage>
</organism>
<keyword evidence="2" id="KW-0597">Phosphoprotein</keyword>
<dbReference type="CDD" id="cd00833">
    <property type="entry name" value="PKS"/>
    <property type="match status" value="1"/>
</dbReference>
<dbReference type="Pfam" id="PF00550">
    <property type="entry name" value="PP-binding"/>
    <property type="match status" value="6"/>
</dbReference>
<dbReference type="InterPro" id="IPR016039">
    <property type="entry name" value="Thiolase-like"/>
</dbReference>
<proteinExistence type="predicted"/>
<dbReference type="InterPro" id="IPR049900">
    <property type="entry name" value="PKS_mFAS_DH"/>
</dbReference>
<dbReference type="InterPro" id="IPR014030">
    <property type="entry name" value="Ketoacyl_synth_N"/>
</dbReference>
<dbReference type="PANTHER" id="PTHR43074">
    <property type="entry name" value="OMEGA-3 POLYUNSATURATED FATTY ACID SYNTHASE PFAB-RELATED"/>
    <property type="match status" value="1"/>
</dbReference>
<accession>A0AAE3XJX6</accession>
<feature type="domain" description="Carrier" evidence="7">
    <location>
        <begin position="1104"/>
        <end position="1184"/>
    </location>
</feature>
<dbReference type="Pfam" id="PF08659">
    <property type="entry name" value="KR"/>
    <property type="match status" value="1"/>
</dbReference>
<dbReference type="PROSITE" id="PS52004">
    <property type="entry name" value="KS3_2"/>
    <property type="match status" value="1"/>
</dbReference>
<keyword evidence="11" id="KW-1185">Reference proteome</keyword>
<dbReference type="Gene3D" id="3.40.366.10">
    <property type="entry name" value="Malonyl-Coenzyme A Acyl Carrier Protein, domain 2"/>
    <property type="match status" value="1"/>
</dbReference>
<dbReference type="RefSeq" id="WP_309938703.1">
    <property type="nucleotide sequence ID" value="NZ_AP025305.1"/>
</dbReference>
<evidence type="ECO:0000256" key="5">
    <source>
        <dbReference type="SAM" id="Coils"/>
    </source>
</evidence>
<dbReference type="Proteomes" id="UP001185092">
    <property type="component" value="Unassembled WGS sequence"/>
</dbReference>
<sequence>MAKIDKMLQETPVAIVGMASLFADSANLEQYWENILQGIDCVKEVPGDRWKIEDLYDPDPMKADKTYCKVGGFIPDIDFNPMEFGLPPNLLEVTDASQLLSLLVARDALTDAGYAPGSEALNADVRKNTGCILGVGGGQKLITPLTARLQEPVWRKALEKHNLPEEEIVQIVEKIKAAYIPWTENSFPGMLGNVIAGRVANRFDLGGINSVVDAACAASLSAIKMAVSELIEGRCDMMVTGGVDTDNSPFMYMSFSKTPAFSKQGSIRPFDHEGDGMLIGEGVGMVVLKRLDDAVRDGDRIYSVIKGIGGSSDGKFKSIYAPRPSGQALAMNRAYEEAGFDASSVGLIEAHGTGTNAGDAAEGESMKMVFGANDERKNHIALGSVKSQVGHTKAAAGVAGMIKAAMALHQKVLPGTINVTQPNEKLDINNSPLYVNTETRPWFRKSSQTPRRAGISAFGFGGVNLHFAMEEYTAEQQKAYRVENFHNLILLNAATPADLITEVDAKLEALNSDDASINLKELAIASKTVNIPSHNARLGFVASSTTEAVNKLQVARKMLVEKQAEVEWNHPLMGVYYRSSAVSNSEKVVALFAGQGSQYVNMGRSLANSFPTVRNAFADSNNLFENAGESLLTDTVYPIPVFSDEERKNQQAVLTRTQNAQPAIGALSAGMFKLLKGAGFEADFYAGHSYGELTALWASGVIDETTFHSLSKARGAAMGAPNDGEDSSMLAVKAPATALKTEIAVYSDVKIANVNSDNQTILGGSTASLQRLKDELKAKGYLATLLPVSAAFHTPYVEHAQKPFAQAIANANFKTSSKVVYSNTSGAAYPNQPEKYKQILTDHMLNSVLFKDQVENIYNAGGRVFVEFGPKNILTNLVKDILGEKPYHAIALNANPKKDDYQQFVEAVIQLSVLGIQVQGFDKFALDKVEKKPKAKISVTLNGANYVSDGYRKKYEALLAEEVSASNSAEEPKTLAEEIETVVVETQDVATVFQEKILNKKNKELEEAMAEKELLNQIQADIQRLTDQQGRIEQMLKALFSMQTENQLQAAQQPAAQLGQAEVNNTQPVVETPTLEPVDTVVEVKAPVAAAPVQEPVAPSQGGVSRKEIEDSLMVVIAEKTGYPSEMLEMSMDMEADLGIDSIKRVEIFGAMTDANPSVQGVEPSELAELRTLEQIADYIASKAGATSAPAAQAAPAVETPAPVAAAPVQETSASSQGGVSRKEIEDSLMVVIAEKTGYPSEMLEMSMDMEADLGIDSIKRVEIFGAMTDANPSVQGVEPSELAELRTLEQIADYIASKAGATSAPAAQAAPAVETPAPVAAAPVAAAPVQETVAPAQGGVSRKEIEDSLMVVIAEKTGYPSEMLELSMDMEADLGIDSIKRVEIFGAMTDANPSVQGVEPSELAELRTLEQIADYIASKAGATSSPAAQAAPVVETPAPVAAAPVQEPVAPAQGGVSRKEIEDSLMVVIAEKTGYPSEMLELSMDMEADLGIDSIKRVEIFGAMTDANPSVQGVEPSELAELRTLEQIADYIASKAGAASASAAQAVPAVETPAPVAAAPVQETVAPAEGGVSRKEIEDSLMVVIAEKTGYPSEMLELSMDMEADLGIDSIKRVEIFGAMTDANPSVQGVEPSELAELRTLEQIADYIASKAGAASAQAAPAVETPAPVAAAPVQETVAPAQGGVSRKEIEDSLMVVIAEKTGYPAEMLELSMDMEADLGIDSIKRVEIFGAMTDANPSVQGVEPSELAELRTLEQIADYITAKAGGNTESADAEKKKPTQQSSVETSKTSTQGDSTAFTAGEYPRVPRSDVRVKFIPEPDQLNIPVDAQSTALVTNDGSGLTISVCEELIAKGHQVTILTFPESLVRKNKTALPQGVKEIILTEVSDQNIGEAVAQAGSVSNFIHLQPSFLFPLGKLGFHFDKEKALVKSVYLLAKHLKPTLNENSKKQRTSFISVMRLDGALGVKNPGNISFISGGLFGLNKCLNLEWKNVFCRGIDIAFTMNAELAASKIVNEIYDADNCLTDIAYNAEGKRFTLVAEEMEPVQGQIDSTITSENVFVVTGGARGVTADCVKQMAKTFKSKFILIGRSPLADSEPTWAQGIDDKTALNKSAMQALIAEGKKPLPKDVQRMVGRVLAQREIQENLAYIKSVGAEAYYKSADATDPEALKKAIDEVTSITGKVTGIIHGAGVLADKLIENKTEADFDAVFDVKIKGLLAVTSAVNIHDIKHVVFFSSVAGFYGNVGQTDYAIANEILSKTAHLFKKNHPDVHVVSVNWGAWDGGMVSDGLKKIFDEHGVSLVPMEEGPVAMTDQLSTLFFDQPQVILGGTLPMASADTTGELNTYEVTRKLSEEANPFLSHHVIQGNAVLPIINASNWMAQTAEDLYPGFNLHKLENAKLYKGIVFDGSEKDQYTVTVKELEKSEEEITVSVMVSSAGAKLPLNHYGSTVTLRSKPAERPVHQIPSKDIVPVVADASSVYEDGTLFHGTDFRGIKQVITLDESGTTFLCEHDGVEEERQGQFPVKAVNSFLTDIMYQGLLVWVRRFQGCASLPLRTEWVQVYEALPFGKPFYVRIDVLKADDFAMEADIVAFDAETGKEYLRSHRAGVTVSRDLKWS</sequence>
<dbReference type="InterPro" id="IPR052568">
    <property type="entry name" value="PKS-FAS_Synthase"/>
</dbReference>
<dbReference type="PROSITE" id="PS50075">
    <property type="entry name" value="CARRIER"/>
    <property type="match status" value="6"/>
</dbReference>
<dbReference type="InterPro" id="IPR018201">
    <property type="entry name" value="Ketoacyl_synth_AS"/>
</dbReference>
<evidence type="ECO:0000256" key="4">
    <source>
        <dbReference type="PROSITE-ProRule" id="PRU01363"/>
    </source>
</evidence>
<dbReference type="PROSITE" id="PS00606">
    <property type="entry name" value="KS3_1"/>
    <property type="match status" value="1"/>
</dbReference>
<dbReference type="InterPro" id="IPR014031">
    <property type="entry name" value="Ketoacyl_synth_C"/>
</dbReference>
<dbReference type="PROSITE" id="PS52019">
    <property type="entry name" value="PKS_MFAS_DH"/>
    <property type="match status" value="1"/>
</dbReference>
<dbReference type="SUPFAM" id="SSF53901">
    <property type="entry name" value="Thiolase-like"/>
    <property type="match status" value="1"/>
</dbReference>
<evidence type="ECO:0000256" key="1">
    <source>
        <dbReference type="ARBA" id="ARBA00022450"/>
    </source>
</evidence>
<dbReference type="InterPro" id="IPR057326">
    <property type="entry name" value="KR_dom"/>
</dbReference>
<evidence type="ECO:0000259" key="9">
    <source>
        <dbReference type="PROSITE" id="PS52019"/>
    </source>
</evidence>
<dbReference type="InterPro" id="IPR016036">
    <property type="entry name" value="Malonyl_transacylase_ACP-bd"/>
</dbReference>
<dbReference type="SMART" id="SM00822">
    <property type="entry name" value="PKS_KR"/>
    <property type="match status" value="1"/>
</dbReference>
<dbReference type="NCBIfam" id="TIGR02813">
    <property type="entry name" value="omega_3_PfaA"/>
    <property type="match status" value="2"/>
</dbReference>
<dbReference type="SMART" id="SM00825">
    <property type="entry name" value="PKS_KS"/>
    <property type="match status" value="1"/>
</dbReference>
<protein>
    <submittedName>
        <fullName evidence="10">Acyl transferase domain-containing protein</fullName>
    </submittedName>
</protein>
<gene>
    <name evidence="10" type="ORF">HNQ88_002188</name>
</gene>
<dbReference type="Gene3D" id="3.40.50.720">
    <property type="entry name" value="NAD(P)-binding Rossmann-like Domain"/>
    <property type="match status" value="1"/>
</dbReference>
<dbReference type="CDD" id="cd08953">
    <property type="entry name" value="KR_2_SDR_x"/>
    <property type="match status" value="1"/>
</dbReference>
<dbReference type="GO" id="GO:0004315">
    <property type="term" value="F:3-oxoacyl-[acyl-carrier-protein] synthase activity"/>
    <property type="evidence" value="ECO:0007669"/>
    <property type="project" value="InterPro"/>
</dbReference>
<dbReference type="InterPro" id="IPR020841">
    <property type="entry name" value="PKS_Beta-ketoAc_synthase_dom"/>
</dbReference>
<dbReference type="GO" id="GO:0006633">
    <property type="term" value="P:fatty acid biosynthetic process"/>
    <property type="evidence" value="ECO:0007669"/>
    <property type="project" value="InterPro"/>
</dbReference>
<keyword evidence="1" id="KW-0596">Phosphopantetheine</keyword>
<feature type="active site" description="Proton acceptor; for dehydratase activity" evidence="4">
    <location>
        <position position="2364"/>
    </location>
</feature>
<feature type="active site" description="Proton donor; for dehydratase activity" evidence="4">
    <location>
        <position position="2535"/>
    </location>
</feature>
<dbReference type="Pfam" id="PF00109">
    <property type="entry name" value="ketoacyl-synt"/>
    <property type="match status" value="1"/>
</dbReference>
<comment type="caution">
    <text evidence="10">The sequence shown here is derived from an EMBL/GenBank/DDBJ whole genome shotgun (WGS) entry which is preliminary data.</text>
</comment>
<name>A0AAE3XJX6_9BACT</name>
<feature type="region of interest" description="Disordered" evidence="6">
    <location>
        <begin position="1766"/>
        <end position="1805"/>
    </location>
</feature>
<dbReference type="SUPFAM" id="SSF55048">
    <property type="entry name" value="Probable ACP-binding domain of malonyl-CoA ACP transacylase"/>
    <property type="match status" value="1"/>
</dbReference>
<dbReference type="EMBL" id="JAVDQD010000002">
    <property type="protein sequence ID" value="MDR6239151.1"/>
    <property type="molecule type" value="Genomic_DNA"/>
</dbReference>
<evidence type="ECO:0000313" key="11">
    <source>
        <dbReference type="Proteomes" id="UP001185092"/>
    </source>
</evidence>
<evidence type="ECO:0000256" key="6">
    <source>
        <dbReference type="SAM" id="MobiDB-lite"/>
    </source>
</evidence>
<dbReference type="InterPro" id="IPR016035">
    <property type="entry name" value="Acyl_Trfase/lysoPLipase"/>
</dbReference>
<reference evidence="10" key="1">
    <citation type="submission" date="2023-07" db="EMBL/GenBank/DDBJ databases">
        <title>Genomic Encyclopedia of Type Strains, Phase IV (KMG-IV): sequencing the most valuable type-strain genomes for metagenomic binning, comparative biology and taxonomic classification.</title>
        <authorList>
            <person name="Goeker M."/>
        </authorList>
    </citation>
    <scope>NUCLEOTIDE SEQUENCE</scope>
    <source>
        <strain evidence="10">DSM 26174</strain>
    </source>
</reference>
<dbReference type="Gene3D" id="3.40.47.10">
    <property type="match status" value="1"/>
</dbReference>
<dbReference type="Gene3D" id="1.10.1200.10">
    <property type="entry name" value="ACP-like"/>
    <property type="match status" value="6"/>
</dbReference>
<dbReference type="Pfam" id="PF16197">
    <property type="entry name" value="KAsynt_C_assoc"/>
    <property type="match status" value="1"/>
</dbReference>
<dbReference type="InterPro" id="IPR013968">
    <property type="entry name" value="PKS_KR"/>
</dbReference>
<feature type="domain" description="PKS/mFAS DH" evidence="9">
    <location>
        <begin position="2326"/>
        <end position="2619"/>
    </location>
</feature>
<dbReference type="InterPro" id="IPR004432">
    <property type="entry name" value="Omega_3_polyunsat_FA_synth"/>
</dbReference>
<dbReference type="SUPFAM" id="SSF47336">
    <property type="entry name" value="ACP-like"/>
    <property type="match status" value="6"/>
</dbReference>
<dbReference type="InterPro" id="IPR001227">
    <property type="entry name" value="Ac_transferase_dom_sf"/>
</dbReference>
<evidence type="ECO:0000256" key="2">
    <source>
        <dbReference type="ARBA" id="ARBA00022553"/>
    </source>
</evidence>
<dbReference type="InterPro" id="IPR014043">
    <property type="entry name" value="Acyl_transferase_dom"/>
</dbReference>
<dbReference type="PANTHER" id="PTHR43074:SF1">
    <property type="entry name" value="BETA-KETOACYL SYNTHASE FAMILY PROTEIN-RELATED"/>
    <property type="match status" value="1"/>
</dbReference>